<evidence type="ECO:0000256" key="5">
    <source>
        <dbReference type="SAM" id="MobiDB-lite"/>
    </source>
</evidence>
<dbReference type="PANTHER" id="PTHR36504:SF1">
    <property type="entry name" value="LIPOPOLYSACCHARIDE EXPORT SYSTEM PROTEIN LPTA"/>
    <property type="match status" value="1"/>
</dbReference>
<organism evidence="7 8">
    <name type="scientific">Oleispira antarctica</name>
    <dbReference type="NCBI Taxonomy" id="188908"/>
    <lineage>
        <taxon>Bacteria</taxon>
        <taxon>Pseudomonadati</taxon>
        <taxon>Pseudomonadota</taxon>
        <taxon>Gammaproteobacteria</taxon>
        <taxon>Oceanospirillales</taxon>
        <taxon>Oceanospirillaceae</taxon>
        <taxon>Oleispira</taxon>
    </lineage>
</organism>
<evidence type="ECO:0000313" key="7">
    <source>
        <dbReference type="EMBL" id="OUS41318.1"/>
    </source>
</evidence>
<evidence type="ECO:0000256" key="2">
    <source>
        <dbReference type="ARBA" id="ARBA00022729"/>
    </source>
</evidence>
<keyword evidence="1 4" id="KW-0813">Transport</keyword>
<name>A0A1Y5HVI4_OLEAN</name>
<evidence type="ECO:0000256" key="4">
    <source>
        <dbReference type="HAMAP-Rule" id="MF_01914"/>
    </source>
</evidence>
<dbReference type="GO" id="GO:0043165">
    <property type="term" value="P:Gram-negative-bacterium-type cell outer membrane assembly"/>
    <property type="evidence" value="ECO:0007669"/>
    <property type="project" value="UniProtKB-UniRule"/>
</dbReference>
<dbReference type="GO" id="GO:0009279">
    <property type="term" value="C:cell outer membrane"/>
    <property type="evidence" value="ECO:0007669"/>
    <property type="project" value="TreeGrafter"/>
</dbReference>
<dbReference type="GO" id="GO:0017089">
    <property type="term" value="F:glycolipid transfer activity"/>
    <property type="evidence" value="ECO:0007669"/>
    <property type="project" value="TreeGrafter"/>
</dbReference>
<feature type="signal peptide" evidence="4">
    <location>
        <begin position="1"/>
        <end position="23"/>
    </location>
</feature>
<evidence type="ECO:0000256" key="1">
    <source>
        <dbReference type="ARBA" id="ARBA00022448"/>
    </source>
</evidence>
<dbReference type="AlphaFoldDB" id="A0A1Y5HVI4"/>
<comment type="function">
    <text evidence="4">Involved in the assembly of lipopolysaccharide (LPS). Required for the translocation of LPS from the inner membrane to the outer membrane. May form a bridge between the inner membrane and the outer membrane, via interactions with LptC and LptD, thereby facilitating LPS transfer across the periplasm.</text>
</comment>
<evidence type="ECO:0000259" key="6">
    <source>
        <dbReference type="Pfam" id="PF03968"/>
    </source>
</evidence>
<keyword evidence="3 4" id="KW-0574">Periplasm</keyword>
<evidence type="ECO:0000256" key="3">
    <source>
        <dbReference type="ARBA" id="ARBA00022764"/>
    </source>
</evidence>
<dbReference type="Proteomes" id="UP000227088">
    <property type="component" value="Unassembled WGS sequence"/>
</dbReference>
<comment type="subunit">
    <text evidence="4">Component of the lipopolysaccharide transport and assembly complex.</text>
</comment>
<comment type="caution">
    <text evidence="7">The sequence shown here is derived from an EMBL/GenBank/DDBJ whole genome shotgun (WGS) entry which is preliminary data.</text>
</comment>
<dbReference type="GO" id="GO:0015920">
    <property type="term" value="P:lipopolysaccharide transport"/>
    <property type="evidence" value="ECO:0007669"/>
    <property type="project" value="UniProtKB-UniRule"/>
</dbReference>
<dbReference type="InterPro" id="IPR005653">
    <property type="entry name" value="OstA-like_N"/>
</dbReference>
<comment type="subcellular location">
    <subcellularLocation>
        <location evidence="4">Periplasm</location>
    </subcellularLocation>
</comment>
<gene>
    <name evidence="4" type="primary">lptA</name>
    <name evidence="7" type="ORF">A9R00_01550</name>
</gene>
<keyword evidence="2 4" id="KW-0732">Signal</keyword>
<reference evidence="8" key="1">
    <citation type="journal article" date="2017" name="Proc. Natl. Acad. Sci. U.S.A.">
        <title>Simulation of Deepwater Horizon oil plume reveals substrate specialization within a complex community of hydrocarbon degraders.</title>
        <authorList>
            <person name="Hu P."/>
            <person name="Dubinsky E.A."/>
            <person name="Probst A.J."/>
            <person name="Wang J."/>
            <person name="Sieber C.M.K."/>
            <person name="Tom L.M."/>
            <person name="Gardinali P."/>
            <person name="Banfield J.F."/>
            <person name="Atlas R.M."/>
            <person name="Andersen G.L."/>
        </authorList>
    </citation>
    <scope>NUCLEOTIDE SEQUENCE [LARGE SCALE GENOMIC DNA]</scope>
</reference>
<feature type="domain" description="Organic solvent tolerance-like N-terminal" evidence="6">
    <location>
        <begin position="34"/>
        <end position="142"/>
    </location>
</feature>
<dbReference type="Gene3D" id="2.60.450.10">
    <property type="entry name" value="Lipopolysaccharide (LPS) transport protein A like domain"/>
    <property type="match status" value="1"/>
</dbReference>
<feature type="compositionally biased region" description="Polar residues" evidence="5">
    <location>
        <begin position="173"/>
        <end position="197"/>
    </location>
</feature>
<evidence type="ECO:0000313" key="8">
    <source>
        <dbReference type="Proteomes" id="UP000227088"/>
    </source>
</evidence>
<protein>
    <recommendedName>
        <fullName evidence="4">Lipopolysaccharide export system protein LptA</fullName>
    </recommendedName>
</protein>
<dbReference type="NCBIfam" id="TIGR03002">
    <property type="entry name" value="outer_YhbN_LptA"/>
    <property type="match status" value="1"/>
</dbReference>
<feature type="region of interest" description="Disordered" evidence="5">
    <location>
        <begin position="149"/>
        <end position="197"/>
    </location>
</feature>
<proteinExistence type="inferred from homology"/>
<accession>A0A1Y5HVI4</accession>
<sequence length="197" mass="21631" precursor="true">MPRRNPLILSIFVSMLTSFHAYALESDASEEIIIQSNSAEFDRKAGTAIYIGDVVLDQGTLKITADRITLYSNEQKKLTKAVAIGEPAHLQQQMENEKGLTKARGKTITYRTLDKEITLLDDAILEQEGHVFTGETIVYNMLNENVSAKGGTQTELDPSGEKKPTRVKMIIQPESTETNEAAQPSPKESSTDKGSAS</sequence>
<dbReference type="InterPro" id="IPR052037">
    <property type="entry name" value="LPS_export_LptA"/>
</dbReference>
<dbReference type="InterPro" id="IPR014340">
    <property type="entry name" value="LptA"/>
</dbReference>
<comment type="similarity">
    <text evidence="4">Belongs to the LptA family.</text>
</comment>
<feature type="chain" id="PRO_5013414964" description="Lipopolysaccharide export system protein LptA" evidence="4">
    <location>
        <begin position="24"/>
        <end position="197"/>
    </location>
</feature>
<dbReference type="GO" id="GO:0030288">
    <property type="term" value="C:outer membrane-bounded periplasmic space"/>
    <property type="evidence" value="ECO:0007669"/>
    <property type="project" value="TreeGrafter"/>
</dbReference>
<dbReference type="GO" id="GO:0001530">
    <property type="term" value="F:lipopolysaccharide binding"/>
    <property type="evidence" value="ECO:0007669"/>
    <property type="project" value="InterPro"/>
</dbReference>
<dbReference type="Pfam" id="PF03968">
    <property type="entry name" value="LptD_N"/>
    <property type="match status" value="1"/>
</dbReference>
<dbReference type="HAMAP" id="MF_01914">
    <property type="entry name" value="LPS_assembly_LptA"/>
    <property type="match status" value="1"/>
</dbReference>
<dbReference type="PANTHER" id="PTHR36504">
    <property type="entry name" value="LIPOPOLYSACCHARIDE EXPORT SYSTEM PROTEIN LPTA"/>
    <property type="match status" value="1"/>
</dbReference>
<dbReference type="EMBL" id="MABE01000091">
    <property type="protein sequence ID" value="OUS41318.1"/>
    <property type="molecule type" value="Genomic_DNA"/>
</dbReference>